<reference evidence="7 8" key="1">
    <citation type="journal article" date="2012" name="New Phytol.">
        <title>Insight into trade-off between wood decay and parasitism from the genome of a fungal forest pathogen.</title>
        <authorList>
            <person name="Olson A."/>
            <person name="Aerts A."/>
            <person name="Asiegbu F."/>
            <person name="Belbahri L."/>
            <person name="Bouzid O."/>
            <person name="Broberg A."/>
            <person name="Canback B."/>
            <person name="Coutinho P.M."/>
            <person name="Cullen D."/>
            <person name="Dalman K."/>
            <person name="Deflorio G."/>
            <person name="van Diepen L.T."/>
            <person name="Dunand C."/>
            <person name="Duplessis S."/>
            <person name="Durling M."/>
            <person name="Gonthier P."/>
            <person name="Grimwood J."/>
            <person name="Fossdal C.G."/>
            <person name="Hansson D."/>
            <person name="Henrissat B."/>
            <person name="Hietala A."/>
            <person name="Himmelstrand K."/>
            <person name="Hoffmeister D."/>
            <person name="Hogberg N."/>
            <person name="James T.Y."/>
            <person name="Karlsson M."/>
            <person name="Kohler A."/>
            <person name="Kues U."/>
            <person name="Lee Y.H."/>
            <person name="Lin Y.C."/>
            <person name="Lind M."/>
            <person name="Lindquist E."/>
            <person name="Lombard V."/>
            <person name="Lucas S."/>
            <person name="Lunden K."/>
            <person name="Morin E."/>
            <person name="Murat C."/>
            <person name="Park J."/>
            <person name="Raffaello T."/>
            <person name="Rouze P."/>
            <person name="Salamov A."/>
            <person name="Schmutz J."/>
            <person name="Solheim H."/>
            <person name="Stahlberg J."/>
            <person name="Velez H."/>
            <person name="de Vries R.P."/>
            <person name="Wiebenga A."/>
            <person name="Woodward S."/>
            <person name="Yakovlev I."/>
            <person name="Garbelotto M."/>
            <person name="Martin F."/>
            <person name="Grigoriev I.V."/>
            <person name="Stenlid J."/>
        </authorList>
    </citation>
    <scope>NUCLEOTIDE SEQUENCE [LARGE SCALE GENOMIC DNA]</scope>
    <source>
        <strain evidence="7 8">TC 32-1</strain>
    </source>
</reference>
<dbReference type="KEGG" id="hir:HETIRDRAFT_412343"/>
<evidence type="ECO:0000256" key="2">
    <source>
        <dbReference type="ARBA" id="ARBA00013064"/>
    </source>
</evidence>
<dbReference type="InterPro" id="IPR000387">
    <property type="entry name" value="Tyr_Pase_dom"/>
</dbReference>
<dbReference type="eggNOG" id="KOG1716">
    <property type="taxonomic scope" value="Eukaryota"/>
</dbReference>
<dbReference type="GO" id="GO:0043409">
    <property type="term" value="P:negative regulation of MAPK cascade"/>
    <property type="evidence" value="ECO:0007669"/>
    <property type="project" value="TreeGrafter"/>
</dbReference>
<dbReference type="EMBL" id="KI925465">
    <property type="protein sequence ID" value="ETW76247.1"/>
    <property type="molecule type" value="Genomic_DNA"/>
</dbReference>
<dbReference type="InterPro" id="IPR000340">
    <property type="entry name" value="Dual-sp_phosphatase_cat-dom"/>
</dbReference>
<dbReference type="HOGENOM" id="CLU_027074_11_1_1"/>
<accession>W4JRP7</accession>
<dbReference type="PANTHER" id="PTHR10159:SF511">
    <property type="entry name" value="DUAL SPECIFICITY PROTEIN PHOSPHATASE 1"/>
    <property type="match status" value="1"/>
</dbReference>
<evidence type="ECO:0000313" key="8">
    <source>
        <dbReference type="Proteomes" id="UP000030671"/>
    </source>
</evidence>
<evidence type="ECO:0000259" key="6">
    <source>
        <dbReference type="PROSITE" id="PS50056"/>
    </source>
</evidence>
<dbReference type="SUPFAM" id="SSF52799">
    <property type="entry name" value="(Phosphotyrosine protein) phosphatases II"/>
    <property type="match status" value="1"/>
</dbReference>
<dbReference type="PROSITE" id="PS50054">
    <property type="entry name" value="TYR_PHOSPHATASE_DUAL"/>
    <property type="match status" value="1"/>
</dbReference>
<dbReference type="PROSITE" id="PS50056">
    <property type="entry name" value="TYR_PHOSPHATASE_2"/>
    <property type="match status" value="1"/>
</dbReference>
<gene>
    <name evidence="7" type="ORF">HETIRDRAFT_412343</name>
</gene>
<dbReference type="PANTHER" id="PTHR10159">
    <property type="entry name" value="DUAL SPECIFICITY PROTEIN PHOSPHATASE"/>
    <property type="match status" value="1"/>
</dbReference>
<dbReference type="GO" id="GO:0005737">
    <property type="term" value="C:cytoplasm"/>
    <property type="evidence" value="ECO:0007669"/>
    <property type="project" value="TreeGrafter"/>
</dbReference>
<dbReference type="SMART" id="SM00195">
    <property type="entry name" value="DSPc"/>
    <property type="match status" value="1"/>
</dbReference>
<evidence type="ECO:0000256" key="3">
    <source>
        <dbReference type="ARBA" id="ARBA00022801"/>
    </source>
</evidence>
<protein>
    <recommendedName>
        <fullName evidence="2">protein-tyrosine-phosphatase</fullName>
        <ecNumber evidence="2">3.1.3.48</ecNumber>
    </recommendedName>
</protein>
<dbReference type="STRING" id="747525.W4JRP7"/>
<keyword evidence="4" id="KW-0904">Protein phosphatase</keyword>
<organism evidence="7 8">
    <name type="scientific">Heterobasidion irregulare (strain TC 32-1)</name>
    <dbReference type="NCBI Taxonomy" id="747525"/>
    <lineage>
        <taxon>Eukaryota</taxon>
        <taxon>Fungi</taxon>
        <taxon>Dikarya</taxon>
        <taxon>Basidiomycota</taxon>
        <taxon>Agaricomycotina</taxon>
        <taxon>Agaricomycetes</taxon>
        <taxon>Russulales</taxon>
        <taxon>Bondarzewiaceae</taxon>
        <taxon>Heterobasidion</taxon>
        <taxon>Heterobasidion annosum species complex</taxon>
    </lineage>
</organism>
<dbReference type="GO" id="GO:0033550">
    <property type="term" value="F:MAP kinase tyrosine phosphatase activity"/>
    <property type="evidence" value="ECO:0007669"/>
    <property type="project" value="TreeGrafter"/>
</dbReference>
<feature type="domain" description="Tyrosine-protein phosphatase" evidence="5">
    <location>
        <begin position="40"/>
        <end position="184"/>
    </location>
</feature>
<sequence length="194" mass="21331">MMISFAGLPPEVTQAMCTPMHLILPAAPSQHPSYPSHHSPPSLTGQGALYLGSFAAVLEPTLLKEHNIRHIVQVLDGFWTPSSGADGVSTYRIDIQDIESADLKPHLEDAVESIDSALSKGQNVLVHCHQGVSRSASVVIAYLIRKRGMSYQAAAAFVRQRRACIKPNPGFVRCLEEWERQWRPLAPVRTQSSK</sequence>
<dbReference type="InterPro" id="IPR020422">
    <property type="entry name" value="TYR_PHOSPHATASE_DUAL_dom"/>
</dbReference>
<dbReference type="AlphaFoldDB" id="W4JRP7"/>
<evidence type="ECO:0000256" key="1">
    <source>
        <dbReference type="ARBA" id="ARBA00008601"/>
    </source>
</evidence>
<evidence type="ECO:0000259" key="5">
    <source>
        <dbReference type="PROSITE" id="PS50054"/>
    </source>
</evidence>
<evidence type="ECO:0000256" key="4">
    <source>
        <dbReference type="ARBA" id="ARBA00022912"/>
    </source>
</evidence>
<keyword evidence="3" id="KW-0378">Hydrolase</keyword>
<dbReference type="Proteomes" id="UP000030671">
    <property type="component" value="Unassembled WGS sequence"/>
</dbReference>
<evidence type="ECO:0000313" key="7">
    <source>
        <dbReference type="EMBL" id="ETW76247.1"/>
    </source>
</evidence>
<dbReference type="InParanoid" id="W4JRP7"/>
<dbReference type="Gene3D" id="3.90.190.10">
    <property type="entry name" value="Protein tyrosine phosphatase superfamily"/>
    <property type="match status" value="1"/>
</dbReference>
<name>W4JRP7_HETIT</name>
<dbReference type="InterPro" id="IPR029021">
    <property type="entry name" value="Prot-tyrosine_phosphatase-like"/>
</dbReference>
<dbReference type="GeneID" id="20673019"/>
<comment type="similarity">
    <text evidence="1">Belongs to the protein-tyrosine phosphatase family. Non-receptor class dual specificity subfamily.</text>
</comment>
<dbReference type="Pfam" id="PF00782">
    <property type="entry name" value="DSPc"/>
    <property type="match status" value="1"/>
</dbReference>
<dbReference type="RefSeq" id="XP_009552450.1">
    <property type="nucleotide sequence ID" value="XM_009554155.1"/>
</dbReference>
<keyword evidence="8" id="KW-1185">Reference proteome</keyword>
<proteinExistence type="inferred from homology"/>
<dbReference type="OrthoDB" id="273181at2759"/>
<dbReference type="GO" id="GO:0008330">
    <property type="term" value="F:protein tyrosine/threonine phosphatase activity"/>
    <property type="evidence" value="ECO:0007669"/>
    <property type="project" value="TreeGrafter"/>
</dbReference>
<dbReference type="InterPro" id="IPR016130">
    <property type="entry name" value="Tyr_Pase_AS"/>
</dbReference>
<dbReference type="GO" id="GO:0017017">
    <property type="term" value="F:MAP kinase tyrosine/serine/threonine phosphatase activity"/>
    <property type="evidence" value="ECO:0007669"/>
    <property type="project" value="TreeGrafter"/>
</dbReference>
<dbReference type="EC" id="3.1.3.48" evidence="2"/>
<dbReference type="CDD" id="cd14498">
    <property type="entry name" value="DSP"/>
    <property type="match status" value="1"/>
</dbReference>
<dbReference type="PROSITE" id="PS00383">
    <property type="entry name" value="TYR_PHOSPHATASE_1"/>
    <property type="match status" value="1"/>
</dbReference>
<feature type="domain" description="Tyrosine specific protein phosphatases" evidence="6">
    <location>
        <begin position="105"/>
        <end position="162"/>
    </location>
</feature>